<dbReference type="AlphaFoldDB" id="A0A174MLY7"/>
<proteinExistence type="predicted"/>
<reference evidence="2 5" key="1">
    <citation type="submission" date="2015-09" db="EMBL/GenBank/DDBJ databases">
        <authorList>
            <consortium name="Pathogen Informatics"/>
        </authorList>
    </citation>
    <scope>NUCLEOTIDE SEQUENCE [LARGE SCALE GENOMIC DNA]</scope>
    <source>
        <strain evidence="2 5">2789STDY5834942</strain>
    </source>
</reference>
<sequence>MEIFWNTIAAYNAATWPAQIVFTGIATLLLLLLCLRPTNTVRIAMKSFMAMLNFWIAGVYYMIYCRPREYHGMLALFWAIMGGIWIYDLLVKHASLERTGQHNAFAVLLLAMPLIYPLCSLALGHEFPMMTSPVMPCSVAVFTIGLMLAFSEQVNIVLAMFLCHWALIGLSKVYFFGIPEDYLLACSTVPALYIFFREYVRSNADRPTKPSAHVLDALLIALSLVVGIFFTVTLLHQLDLFTQII</sequence>
<evidence type="ECO:0000313" key="7">
    <source>
        <dbReference type="Proteomes" id="UP000433928"/>
    </source>
</evidence>
<feature type="transmembrane region" description="Helical" evidence="1">
    <location>
        <begin position="130"/>
        <end position="150"/>
    </location>
</feature>
<dbReference type="Proteomes" id="UP000186549">
    <property type="component" value="Unassembled WGS sequence"/>
</dbReference>
<evidence type="ECO:0000256" key="1">
    <source>
        <dbReference type="SAM" id="Phobius"/>
    </source>
</evidence>
<feature type="transmembrane region" description="Helical" evidence="1">
    <location>
        <begin position="47"/>
        <end position="64"/>
    </location>
</feature>
<reference evidence="4 6" key="2">
    <citation type="journal article" date="2016" name="Nat. Biotechnol.">
        <title>Measurement of bacterial replication rates in microbial communities.</title>
        <authorList>
            <person name="Brown C.T."/>
            <person name="Olm M.R."/>
            <person name="Thomas B.C."/>
            <person name="Banfield J.F."/>
        </authorList>
    </citation>
    <scope>NUCLEOTIDE SEQUENCE [LARGE SCALE GENOMIC DNA]</scope>
    <source>
        <strain evidence="4">45_41</strain>
    </source>
</reference>
<dbReference type="EMBL" id="MNQU01000249">
    <property type="protein sequence ID" value="OKZ31680.1"/>
    <property type="molecule type" value="Genomic_DNA"/>
</dbReference>
<dbReference type="InterPro" id="IPR045708">
    <property type="entry name" value="DUF6064"/>
</dbReference>
<feature type="transmembrane region" description="Helical" evidence="1">
    <location>
        <begin position="16"/>
        <end position="35"/>
    </location>
</feature>
<dbReference type="EMBL" id="CZBF01000001">
    <property type="protein sequence ID" value="CUP34905.1"/>
    <property type="molecule type" value="Genomic_DNA"/>
</dbReference>
<keyword evidence="1" id="KW-0472">Membrane</keyword>
<name>A0A174MLY7_BACUN</name>
<feature type="transmembrane region" description="Helical" evidence="1">
    <location>
        <begin position="70"/>
        <end position="91"/>
    </location>
</feature>
<feature type="transmembrane region" description="Helical" evidence="1">
    <location>
        <begin position="212"/>
        <end position="235"/>
    </location>
</feature>
<feature type="transmembrane region" description="Helical" evidence="1">
    <location>
        <begin position="103"/>
        <end position="124"/>
    </location>
</feature>
<evidence type="ECO:0000313" key="6">
    <source>
        <dbReference type="Proteomes" id="UP000186549"/>
    </source>
</evidence>
<dbReference type="GeneID" id="29452780"/>
<keyword evidence="1" id="KW-0812">Transmembrane</keyword>
<dbReference type="Proteomes" id="UP000095788">
    <property type="component" value="Unassembled WGS sequence"/>
</dbReference>
<evidence type="ECO:0000313" key="3">
    <source>
        <dbReference type="EMBL" id="KAB4167604.1"/>
    </source>
</evidence>
<keyword evidence="1" id="KW-1133">Transmembrane helix</keyword>
<dbReference type="Proteomes" id="UP000433928">
    <property type="component" value="Unassembled WGS sequence"/>
</dbReference>
<organism evidence="2 5">
    <name type="scientific">Bacteroides uniformis</name>
    <dbReference type="NCBI Taxonomy" id="820"/>
    <lineage>
        <taxon>Bacteria</taxon>
        <taxon>Pseudomonadati</taxon>
        <taxon>Bacteroidota</taxon>
        <taxon>Bacteroidia</taxon>
        <taxon>Bacteroidales</taxon>
        <taxon>Bacteroidaceae</taxon>
        <taxon>Bacteroides</taxon>
    </lineage>
</organism>
<dbReference type="Pfam" id="PF19540">
    <property type="entry name" value="DUF6064"/>
    <property type="match status" value="1"/>
</dbReference>
<dbReference type="EMBL" id="WCUG01000023">
    <property type="protein sequence ID" value="KAB4167604.1"/>
    <property type="molecule type" value="Genomic_DNA"/>
</dbReference>
<dbReference type="RefSeq" id="WP_004301245.1">
    <property type="nucleotide sequence ID" value="NZ_CP072239.1"/>
</dbReference>
<evidence type="ECO:0000313" key="5">
    <source>
        <dbReference type="Proteomes" id="UP000095788"/>
    </source>
</evidence>
<accession>A0A174MLY7</accession>
<feature type="transmembrane region" description="Helical" evidence="1">
    <location>
        <begin position="157"/>
        <end position="176"/>
    </location>
</feature>
<gene>
    <name evidence="4" type="ORF">BHV79_13015</name>
    <name evidence="2" type="ORF">ERS852554_00437</name>
    <name evidence="3" type="ORF">GAQ59_18090</name>
</gene>
<reference evidence="3 7" key="3">
    <citation type="journal article" date="2019" name="Nat. Med.">
        <title>A library of human gut bacterial isolates paired with longitudinal multiomics data enables mechanistic microbiome research.</title>
        <authorList>
            <person name="Poyet M."/>
            <person name="Groussin M."/>
            <person name="Gibbons S.M."/>
            <person name="Avila-Pacheco J."/>
            <person name="Jiang X."/>
            <person name="Kearney S.M."/>
            <person name="Perrotta A.R."/>
            <person name="Berdy B."/>
            <person name="Zhao S."/>
            <person name="Lieberman T.D."/>
            <person name="Swanson P.K."/>
            <person name="Smith M."/>
            <person name="Roesemann S."/>
            <person name="Alexander J.E."/>
            <person name="Rich S.A."/>
            <person name="Livny J."/>
            <person name="Vlamakis H."/>
            <person name="Clish C."/>
            <person name="Bullock K."/>
            <person name="Deik A."/>
            <person name="Scott J."/>
            <person name="Pierce K.A."/>
            <person name="Xavier R.J."/>
            <person name="Alm E.J."/>
        </authorList>
    </citation>
    <scope>NUCLEOTIDE SEQUENCE [LARGE SCALE GENOMIC DNA]</scope>
    <source>
        <strain evidence="3 7">BIOML-A27</strain>
    </source>
</reference>
<evidence type="ECO:0008006" key="8">
    <source>
        <dbReference type="Google" id="ProtNLM"/>
    </source>
</evidence>
<evidence type="ECO:0000313" key="2">
    <source>
        <dbReference type="EMBL" id="CUP34905.1"/>
    </source>
</evidence>
<protein>
    <recommendedName>
        <fullName evidence="8">Transmembrane protein</fullName>
    </recommendedName>
</protein>
<evidence type="ECO:0000313" key="4">
    <source>
        <dbReference type="EMBL" id="OKZ31680.1"/>
    </source>
</evidence>